<dbReference type="Proteomes" id="UP001500957">
    <property type="component" value="Unassembled WGS sequence"/>
</dbReference>
<dbReference type="InterPro" id="IPR039424">
    <property type="entry name" value="SBP_5"/>
</dbReference>
<dbReference type="PANTHER" id="PTHR30290">
    <property type="entry name" value="PERIPLASMIC BINDING COMPONENT OF ABC TRANSPORTER"/>
    <property type="match status" value="1"/>
</dbReference>
<dbReference type="Gene3D" id="3.90.76.10">
    <property type="entry name" value="Dipeptide-binding Protein, Domain 1"/>
    <property type="match status" value="1"/>
</dbReference>
<dbReference type="Gene3D" id="3.40.190.10">
    <property type="entry name" value="Periplasmic binding protein-like II"/>
    <property type="match status" value="1"/>
</dbReference>
<dbReference type="InterPro" id="IPR000914">
    <property type="entry name" value="SBP_5_dom"/>
</dbReference>
<feature type="region of interest" description="Disordered" evidence="1">
    <location>
        <begin position="150"/>
        <end position="169"/>
    </location>
</feature>
<sequence>MRRMMRSRRFAGLAAGMSAVLALSACSDGGGSGAEGDDDTITVRGCNPSFPLTPAATSSNCGLNILNNVTARLVHYSSNGEARTDLAESISTDDAKTWTVRIRENAEFSDGTPVTAASFVDAWNYAAYGPNNSPNANLFSPIVGYESVHPLDPDGEEGLGQAPPPSSTQLSGLTIADDRTFTITLRDADATFPQRLGLVAFAPLPASFFEDNGQEFSEEPIGAGPYVIKEWEPGERIKLQAWDDYSGPSRAKVKNVIFKMYDNDEAAYNDVVANNLDVTDVIPAGAREDERYQDDLDDRWVASPYGQIQVLRFPDEDEDRTYRSERLKRAISMAIDRTELVKLAPGRALVPATGWTPPGVAGYEENRCGRTCLYDRDDARDERNRAGGYNGTIKITYDAETPTVSNPSMWTEVCRQITRALNEPCEVVPASAKRFQDLMTDEETEDLLVIDKTMAYPSIDDFLVPMYSRNGVSNWSDFRYTRFNDELSRAASRPNLDEAFDTYARAEALLVNDMPSVPLWYTNSLAGFSDRVTGVKLDIFGLYDLTSIGVTR</sequence>
<reference evidence="4 5" key="1">
    <citation type="journal article" date="2019" name="Int. J. Syst. Evol. Microbiol.">
        <title>The Global Catalogue of Microorganisms (GCM) 10K type strain sequencing project: providing services to taxonomists for standard genome sequencing and annotation.</title>
        <authorList>
            <consortium name="The Broad Institute Genomics Platform"/>
            <consortium name="The Broad Institute Genome Sequencing Center for Infectious Disease"/>
            <person name="Wu L."/>
            <person name="Ma J."/>
        </authorList>
    </citation>
    <scope>NUCLEOTIDE SEQUENCE [LARGE SCALE GENOMIC DNA]</scope>
    <source>
        <strain evidence="4 5">JCM 10671</strain>
    </source>
</reference>
<dbReference type="PANTHER" id="PTHR30290:SF83">
    <property type="entry name" value="ABC TRANSPORTER SUBSTRATE-BINDING PROTEIN"/>
    <property type="match status" value="1"/>
</dbReference>
<evidence type="ECO:0000313" key="4">
    <source>
        <dbReference type="EMBL" id="GAA0610017.1"/>
    </source>
</evidence>
<dbReference type="PROSITE" id="PS51257">
    <property type="entry name" value="PROKAR_LIPOPROTEIN"/>
    <property type="match status" value="1"/>
</dbReference>
<feature type="signal peptide" evidence="2">
    <location>
        <begin position="1"/>
        <end position="27"/>
    </location>
</feature>
<dbReference type="Pfam" id="PF00496">
    <property type="entry name" value="SBP_bac_5"/>
    <property type="match status" value="1"/>
</dbReference>
<dbReference type="EMBL" id="BAAAHE010000007">
    <property type="protein sequence ID" value="GAA0610017.1"/>
    <property type="molecule type" value="Genomic_DNA"/>
</dbReference>
<protein>
    <submittedName>
        <fullName evidence="4">ABC transporter substrate-binding protein</fullName>
    </submittedName>
</protein>
<organism evidence="4 5">
    <name type="scientific">Sporichthya brevicatena</name>
    <dbReference type="NCBI Taxonomy" id="171442"/>
    <lineage>
        <taxon>Bacteria</taxon>
        <taxon>Bacillati</taxon>
        <taxon>Actinomycetota</taxon>
        <taxon>Actinomycetes</taxon>
        <taxon>Sporichthyales</taxon>
        <taxon>Sporichthyaceae</taxon>
        <taxon>Sporichthya</taxon>
    </lineage>
</organism>
<name>A0ABN1GET0_9ACTN</name>
<evidence type="ECO:0000313" key="5">
    <source>
        <dbReference type="Proteomes" id="UP001500957"/>
    </source>
</evidence>
<evidence type="ECO:0000259" key="3">
    <source>
        <dbReference type="Pfam" id="PF00496"/>
    </source>
</evidence>
<feature type="chain" id="PRO_5045668769" evidence="2">
    <location>
        <begin position="28"/>
        <end position="552"/>
    </location>
</feature>
<proteinExistence type="predicted"/>
<evidence type="ECO:0000256" key="1">
    <source>
        <dbReference type="SAM" id="MobiDB-lite"/>
    </source>
</evidence>
<feature type="domain" description="Solute-binding protein family 5" evidence="3">
    <location>
        <begin position="84"/>
        <end position="470"/>
    </location>
</feature>
<dbReference type="CDD" id="cd00995">
    <property type="entry name" value="PBP2_NikA_DppA_OppA_like"/>
    <property type="match status" value="1"/>
</dbReference>
<dbReference type="RefSeq" id="WP_344602261.1">
    <property type="nucleotide sequence ID" value="NZ_BAAAHE010000007.1"/>
</dbReference>
<dbReference type="PIRSF" id="PIRSF002741">
    <property type="entry name" value="MppA"/>
    <property type="match status" value="1"/>
</dbReference>
<dbReference type="InterPro" id="IPR030678">
    <property type="entry name" value="Peptide/Ni-bd"/>
</dbReference>
<keyword evidence="5" id="KW-1185">Reference proteome</keyword>
<dbReference type="SUPFAM" id="SSF53850">
    <property type="entry name" value="Periplasmic binding protein-like II"/>
    <property type="match status" value="1"/>
</dbReference>
<keyword evidence="2" id="KW-0732">Signal</keyword>
<dbReference type="Gene3D" id="3.10.105.10">
    <property type="entry name" value="Dipeptide-binding Protein, Domain 3"/>
    <property type="match status" value="1"/>
</dbReference>
<evidence type="ECO:0000256" key="2">
    <source>
        <dbReference type="SAM" id="SignalP"/>
    </source>
</evidence>
<comment type="caution">
    <text evidence="4">The sequence shown here is derived from an EMBL/GenBank/DDBJ whole genome shotgun (WGS) entry which is preliminary data.</text>
</comment>
<accession>A0ABN1GET0</accession>
<gene>
    <name evidence="4" type="ORF">GCM10009547_10120</name>
</gene>